<comment type="catalytic activity">
    <reaction evidence="7">
        <text>L-threonyl-[protein] + ATP = O-phospho-L-threonyl-[protein] + ADP + H(+)</text>
        <dbReference type="Rhea" id="RHEA:46608"/>
        <dbReference type="Rhea" id="RHEA-COMP:11060"/>
        <dbReference type="Rhea" id="RHEA-COMP:11605"/>
        <dbReference type="ChEBI" id="CHEBI:15378"/>
        <dbReference type="ChEBI" id="CHEBI:30013"/>
        <dbReference type="ChEBI" id="CHEBI:30616"/>
        <dbReference type="ChEBI" id="CHEBI:61977"/>
        <dbReference type="ChEBI" id="CHEBI:456216"/>
        <dbReference type="EC" id="2.7.11.1"/>
    </reaction>
</comment>
<dbReference type="FunFam" id="3.30.200.20:FF:000465">
    <property type="entry name" value="Cysteine-rich receptor-like protein kinase 6"/>
    <property type="match status" value="1"/>
</dbReference>
<evidence type="ECO:0000256" key="3">
    <source>
        <dbReference type="ARBA" id="ARBA00022679"/>
    </source>
</evidence>
<keyword evidence="3" id="KW-0808">Transferase</keyword>
<keyword evidence="4 9" id="KW-0547">Nucleotide-binding</keyword>
<dbReference type="PROSITE" id="PS00107">
    <property type="entry name" value="PROTEIN_KINASE_ATP"/>
    <property type="match status" value="1"/>
</dbReference>
<dbReference type="EC" id="2.7.11.1" evidence="1"/>
<dbReference type="PROSITE" id="PS00108">
    <property type="entry name" value="PROTEIN_KINASE_ST"/>
    <property type="match status" value="1"/>
</dbReference>
<dbReference type="InterPro" id="IPR011009">
    <property type="entry name" value="Kinase-like_dom_sf"/>
</dbReference>
<feature type="binding site" evidence="9">
    <location>
        <position position="55"/>
    </location>
    <ligand>
        <name>ATP</name>
        <dbReference type="ChEBI" id="CHEBI:30616"/>
    </ligand>
</feature>
<evidence type="ECO:0000256" key="2">
    <source>
        <dbReference type="ARBA" id="ARBA00022527"/>
    </source>
</evidence>
<evidence type="ECO:0000313" key="12">
    <source>
        <dbReference type="EMBL" id="VAI37910.1"/>
    </source>
</evidence>
<feature type="domain" description="Protein kinase" evidence="11">
    <location>
        <begin position="27"/>
        <end position="215"/>
    </location>
</feature>
<evidence type="ECO:0000256" key="4">
    <source>
        <dbReference type="ARBA" id="ARBA00022741"/>
    </source>
</evidence>
<dbReference type="Gramene" id="TRITD5Bv1G215000.1">
    <property type="protein sequence ID" value="TRITD5Bv1G215000.1"/>
    <property type="gene ID" value="TRITD5Bv1G215000"/>
</dbReference>
<sequence length="215" mass="24766">MASKSEQTGSTPADITFRRLEEITDHFSEEHKVGRGSYGEVYKGLYNGETIAVKKLYHMPGLDDEQFKKEFNNLMRVNHQNIVRLVGYCYEIRYKHFEHNGGFSFAEMAERALCFEYFEAGSLDKHLSDESCGLDWNTRYEIIKGICKGVDYLHTGSKDSIYHLDLKPENVLLDKHMTPKIGDFGLSRLFASTETFTTKKFIGTPGYMPPEYIEK</sequence>
<keyword evidence="2 10" id="KW-0723">Serine/threonine-protein kinase</keyword>
<dbReference type="GO" id="GO:0005524">
    <property type="term" value="F:ATP binding"/>
    <property type="evidence" value="ECO:0007669"/>
    <property type="project" value="UniProtKB-UniRule"/>
</dbReference>
<dbReference type="EMBL" id="LT934120">
    <property type="protein sequence ID" value="VAI37910.1"/>
    <property type="molecule type" value="Genomic_DNA"/>
</dbReference>
<name>A0A9R1ARW1_TRITD</name>
<gene>
    <name evidence="12" type="ORF">TRITD_5Bv1G215000</name>
</gene>
<keyword evidence="6 9" id="KW-0067">ATP-binding</keyword>
<organism evidence="12 13">
    <name type="scientific">Triticum turgidum subsp. durum</name>
    <name type="common">Durum wheat</name>
    <name type="synonym">Triticum durum</name>
    <dbReference type="NCBI Taxonomy" id="4567"/>
    <lineage>
        <taxon>Eukaryota</taxon>
        <taxon>Viridiplantae</taxon>
        <taxon>Streptophyta</taxon>
        <taxon>Embryophyta</taxon>
        <taxon>Tracheophyta</taxon>
        <taxon>Spermatophyta</taxon>
        <taxon>Magnoliopsida</taxon>
        <taxon>Liliopsida</taxon>
        <taxon>Poales</taxon>
        <taxon>Poaceae</taxon>
        <taxon>BOP clade</taxon>
        <taxon>Pooideae</taxon>
        <taxon>Triticodae</taxon>
        <taxon>Triticeae</taxon>
        <taxon>Triticinae</taxon>
        <taxon>Triticum</taxon>
    </lineage>
</organism>
<dbReference type="InterPro" id="IPR017441">
    <property type="entry name" value="Protein_kinase_ATP_BS"/>
</dbReference>
<dbReference type="FunFam" id="1.10.510.10:FF:001023">
    <property type="entry name" value="Os07g0541700 protein"/>
    <property type="match status" value="1"/>
</dbReference>
<dbReference type="Gene3D" id="3.30.200.20">
    <property type="entry name" value="Phosphorylase Kinase, domain 1"/>
    <property type="match status" value="1"/>
</dbReference>
<dbReference type="PROSITE" id="PS50011">
    <property type="entry name" value="PROTEIN_KINASE_DOM"/>
    <property type="match status" value="1"/>
</dbReference>
<evidence type="ECO:0000259" key="11">
    <source>
        <dbReference type="PROSITE" id="PS50011"/>
    </source>
</evidence>
<dbReference type="GO" id="GO:0004674">
    <property type="term" value="F:protein serine/threonine kinase activity"/>
    <property type="evidence" value="ECO:0007669"/>
    <property type="project" value="UniProtKB-KW"/>
</dbReference>
<keyword evidence="13" id="KW-1185">Reference proteome</keyword>
<dbReference type="Proteomes" id="UP000324705">
    <property type="component" value="Chromosome 5B"/>
</dbReference>
<dbReference type="InterPro" id="IPR000719">
    <property type="entry name" value="Prot_kinase_dom"/>
</dbReference>
<dbReference type="AlphaFoldDB" id="A0A9R1ARW1"/>
<evidence type="ECO:0000256" key="9">
    <source>
        <dbReference type="PROSITE-ProRule" id="PRU10141"/>
    </source>
</evidence>
<comment type="similarity">
    <text evidence="10">Belongs to the protein kinase superfamily.</text>
</comment>
<dbReference type="Pfam" id="PF00069">
    <property type="entry name" value="Pkinase"/>
    <property type="match status" value="1"/>
</dbReference>
<dbReference type="SMART" id="SM00220">
    <property type="entry name" value="S_TKc"/>
    <property type="match status" value="1"/>
</dbReference>
<proteinExistence type="inferred from homology"/>
<dbReference type="Gene3D" id="1.10.510.10">
    <property type="entry name" value="Transferase(Phosphotransferase) domain 1"/>
    <property type="match status" value="1"/>
</dbReference>
<dbReference type="SUPFAM" id="SSF56112">
    <property type="entry name" value="Protein kinase-like (PK-like)"/>
    <property type="match status" value="1"/>
</dbReference>
<reference evidence="12 13" key="1">
    <citation type="submission" date="2017-09" db="EMBL/GenBank/DDBJ databases">
        <authorList>
            <consortium name="International Durum Wheat Genome Sequencing Consortium (IDWGSC)"/>
            <person name="Milanesi L."/>
        </authorList>
    </citation>
    <scope>NUCLEOTIDE SEQUENCE [LARGE SCALE GENOMIC DNA]</scope>
    <source>
        <strain evidence="13">cv. Svevo</strain>
    </source>
</reference>
<accession>A0A9R1ARW1</accession>
<dbReference type="OMA" id="CKERIIG"/>
<protein>
    <recommendedName>
        <fullName evidence="1">non-specific serine/threonine protein kinase</fullName>
        <ecNumber evidence="1">2.7.11.1</ecNumber>
    </recommendedName>
</protein>
<evidence type="ECO:0000256" key="6">
    <source>
        <dbReference type="ARBA" id="ARBA00022840"/>
    </source>
</evidence>
<keyword evidence="5" id="KW-0418">Kinase</keyword>
<evidence type="ECO:0000256" key="7">
    <source>
        <dbReference type="ARBA" id="ARBA00047899"/>
    </source>
</evidence>
<evidence type="ECO:0000313" key="13">
    <source>
        <dbReference type="Proteomes" id="UP000324705"/>
    </source>
</evidence>
<dbReference type="PANTHER" id="PTHR45707:SF46">
    <property type="entry name" value="PROTEIN KINASE DOMAIN-CONTAINING PROTEIN"/>
    <property type="match status" value="1"/>
</dbReference>
<evidence type="ECO:0000256" key="5">
    <source>
        <dbReference type="ARBA" id="ARBA00022777"/>
    </source>
</evidence>
<evidence type="ECO:0000256" key="8">
    <source>
        <dbReference type="ARBA" id="ARBA00048679"/>
    </source>
</evidence>
<evidence type="ECO:0000256" key="10">
    <source>
        <dbReference type="RuleBase" id="RU000304"/>
    </source>
</evidence>
<dbReference type="PANTHER" id="PTHR45707">
    <property type="entry name" value="C2 CALCIUM/LIPID-BINDING PLANT PHOSPHORIBOSYLTRANSFERASE FAMILY PROTEIN"/>
    <property type="match status" value="1"/>
</dbReference>
<evidence type="ECO:0000256" key="1">
    <source>
        <dbReference type="ARBA" id="ARBA00012513"/>
    </source>
</evidence>
<comment type="catalytic activity">
    <reaction evidence="8">
        <text>L-seryl-[protein] + ATP = O-phospho-L-seryl-[protein] + ADP + H(+)</text>
        <dbReference type="Rhea" id="RHEA:17989"/>
        <dbReference type="Rhea" id="RHEA-COMP:9863"/>
        <dbReference type="Rhea" id="RHEA-COMP:11604"/>
        <dbReference type="ChEBI" id="CHEBI:15378"/>
        <dbReference type="ChEBI" id="CHEBI:29999"/>
        <dbReference type="ChEBI" id="CHEBI:30616"/>
        <dbReference type="ChEBI" id="CHEBI:83421"/>
        <dbReference type="ChEBI" id="CHEBI:456216"/>
        <dbReference type="EC" id="2.7.11.1"/>
    </reaction>
</comment>
<dbReference type="InterPro" id="IPR008271">
    <property type="entry name" value="Ser/Thr_kinase_AS"/>
</dbReference>